<organism evidence="5 8">
    <name type="scientific">Carassius auratus</name>
    <name type="common">Goldfish</name>
    <dbReference type="NCBI Taxonomy" id="7957"/>
    <lineage>
        <taxon>Eukaryota</taxon>
        <taxon>Metazoa</taxon>
        <taxon>Chordata</taxon>
        <taxon>Craniata</taxon>
        <taxon>Vertebrata</taxon>
        <taxon>Euteleostomi</taxon>
        <taxon>Actinopterygii</taxon>
        <taxon>Neopterygii</taxon>
        <taxon>Teleostei</taxon>
        <taxon>Ostariophysi</taxon>
        <taxon>Cypriniformes</taxon>
        <taxon>Cyprinidae</taxon>
        <taxon>Cyprininae</taxon>
        <taxon>Carassius</taxon>
    </lineage>
</organism>
<name>A0A6P6NJ13_CARAU</name>
<evidence type="ECO:0000313" key="5">
    <source>
        <dbReference type="Proteomes" id="UP000515129"/>
    </source>
</evidence>
<accession>A0A6P6NJ13</accession>
<dbReference type="KEGG" id="caua:113080518"/>
<comment type="similarity">
    <text evidence="1">Belongs to the peptidase C48 family.</text>
</comment>
<evidence type="ECO:0000256" key="3">
    <source>
        <dbReference type="ARBA" id="ARBA00022801"/>
    </source>
</evidence>
<evidence type="ECO:0000313" key="7">
    <source>
        <dbReference type="RefSeq" id="XP_026108456.1"/>
    </source>
</evidence>
<dbReference type="Proteomes" id="UP000515129">
    <property type="component" value="Unplaced"/>
</dbReference>
<dbReference type="InterPro" id="IPR038765">
    <property type="entry name" value="Papain-like_cys_pep_sf"/>
</dbReference>
<dbReference type="KEGG" id="caua:113080520"/>
<protein>
    <submittedName>
        <fullName evidence="6 7">Sentrin-specific protease 5-like</fullName>
    </submittedName>
</protein>
<evidence type="ECO:0000259" key="4">
    <source>
        <dbReference type="Pfam" id="PF02902"/>
    </source>
</evidence>
<evidence type="ECO:0000256" key="1">
    <source>
        <dbReference type="ARBA" id="ARBA00005234"/>
    </source>
</evidence>
<reference evidence="6 7" key="1">
    <citation type="submission" date="2025-04" db="UniProtKB">
        <authorList>
            <consortium name="RefSeq"/>
        </authorList>
    </citation>
    <scope>IDENTIFICATION</scope>
    <source>
        <strain evidence="6 7">Wakin</strain>
        <tissue evidence="6 7">Muscle</tissue>
    </source>
</reference>
<dbReference type="RefSeq" id="XP_026107823.1">
    <property type="nucleotide sequence ID" value="XM_026252038.1"/>
</dbReference>
<evidence type="ECO:0000313" key="6">
    <source>
        <dbReference type="RefSeq" id="XP_026107823.1"/>
    </source>
</evidence>
<dbReference type="SUPFAM" id="SSF54001">
    <property type="entry name" value="Cysteine proteinases"/>
    <property type="match status" value="1"/>
</dbReference>
<keyword evidence="2" id="KW-0645">Protease</keyword>
<dbReference type="InterPro" id="IPR003653">
    <property type="entry name" value="Peptidase_C48_C"/>
</dbReference>
<keyword evidence="5" id="KW-1185">Reference proteome</keyword>
<dbReference type="OrthoDB" id="8951552at2759"/>
<proteinExistence type="inferred from homology"/>
<dbReference type="RefSeq" id="XP_026108456.1">
    <property type="nucleotide sequence ID" value="XM_026252671.1"/>
</dbReference>
<evidence type="ECO:0000313" key="8">
    <source>
        <dbReference type="RefSeq" id="XP_026108459.1"/>
    </source>
</evidence>
<feature type="domain" description="Ubiquitin-like protease family profile" evidence="4">
    <location>
        <begin position="4"/>
        <end position="56"/>
    </location>
</feature>
<dbReference type="Gene3D" id="3.40.395.10">
    <property type="entry name" value="Adenoviral Proteinase, Chain A"/>
    <property type="match status" value="1"/>
</dbReference>
<dbReference type="KEGG" id="caua:113079814"/>
<sequence>MNGPWKINKTKNIPPQREGLDCGLFMLMYALYIALDWTFDFSQDDIPQLRRWFALHVTSKVVRVHHHQTASKYGNCDGSR</sequence>
<dbReference type="RefSeq" id="XP_026108459.1">
    <property type="nucleotide sequence ID" value="XM_026252674.1"/>
</dbReference>
<dbReference type="Pfam" id="PF02902">
    <property type="entry name" value="Peptidase_C48"/>
    <property type="match status" value="1"/>
</dbReference>
<dbReference type="AlphaFoldDB" id="A0A6P6NJ13"/>
<dbReference type="GO" id="GO:0008234">
    <property type="term" value="F:cysteine-type peptidase activity"/>
    <property type="evidence" value="ECO:0007669"/>
    <property type="project" value="InterPro"/>
</dbReference>
<evidence type="ECO:0000256" key="2">
    <source>
        <dbReference type="ARBA" id="ARBA00022670"/>
    </source>
</evidence>
<keyword evidence="3" id="KW-0378">Hydrolase</keyword>
<gene>
    <name evidence="8" type="primary">LOC113080520</name>
    <name evidence="6" type="synonym">LOC113079814</name>
    <name evidence="7" type="synonym">LOC113080518</name>
</gene>
<dbReference type="GO" id="GO:0006508">
    <property type="term" value="P:proteolysis"/>
    <property type="evidence" value="ECO:0007669"/>
    <property type="project" value="UniProtKB-KW"/>
</dbReference>
<dbReference type="GeneID" id="113080520"/>